<dbReference type="AlphaFoldDB" id="A0A3N4JW58"/>
<dbReference type="OrthoDB" id="76567at2759"/>
<evidence type="ECO:0000313" key="2">
    <source>
        <dbReference type="EMBL" id="RPB02594.1"/>
    </source>
</evidence>
<reference evidence="2 3" key="1">
    <citation type="journal article" date="2018" name="Nat. Ecol. Evol.">
        <title>Pezizomycetes genomes reveal the molecular basis of ectomycorrhizal truffle lifestyle.</title>
        <authorList>
            <person name="Murat C."/>
            <person name="Payen T."/>
            <person name="Noel B."/>
            <person name="Kuo A."/>
            <person name="Morin E."/>
            <person name="Chen J."/>
            <person name="Kohler A."/>
            <person name="Krizsan K."/>
            <person name="Balestrini R."/>
            <person name="Da Silva C."/>
            <person name="Montanini B."/>
            <person name="Hainaut M."/>
            <person name="Levati E."/>
            <person name="Barry K.W."/>
            <person name="Belfiori B."/>
            <person name="Cichocki N."/>
            <person name="Clum A."/>
            <person name="Dockter R.B."/>
            <person name="Fauchery L."/>
            <person name="Guy J."/>
            <person name="Iotti M."/>
            <person name="Le Tacon F."/>
            <person name="Lindquist E.A."/>
            <person name="Lipzen A."/>
            <person name="Malagnac F."/>
            <person name="Mello A."/>
            <person name="Molinier V."/>
            <person name="Miyauchi S."/>
            <person name="Poulain J."/>
            <person name="Riccioni C."/>
            <person name="Rubini A."/>
            <person name="Sitrit Y."/>
            <person name="Splivallo R."/>
            <person name="Traeger S."/>
            <person name="Wang M."/>
            <person name="Zifcakova L."/>
            <person name="Wipf D."/>
            <person name="Zambonelli A."/>
            <person name="Paolocci F."/>
            <person name="Nowrousian M."/>
            <person name="Ottonello S."/>
            <person name="Baldrian P."/>
            <person name="Spatafora J.W."/>
            <person name="Henrissat B."/>
            <person name="Nagy L.G."/>
            <person name="Aury J.M."/>
            <person name="Wincker P."/>
            <person name="Grigoriev I.V."/>
            <person name="Bonfante P."/>
            <person name="Martin F.M."/>
        </authorList>
    </citation>
    <scope>NUCLEOTIDE SEQUENCE [LARGE SCALE GENOMIC DNA]</scope>
    <source>
        <strain evidence="2 3">120613-1</strain>
    </source>
</reference>
<organism evidence="2 3">
    <name type="scientific">Choiromyces venosus 120613-1</name>
    <dbReference type="NCBI Taxonomy" id="1336337"/>
    <lineage>
        <taxon>Eukaryota</taxon>
        <taxon>Fungi</taxon>
        <taxon>Dikarya</taxon>
        <taxon>Ascomycota</taxon>
        <taxon>Pezizomycotina</taxon>
        <taxon>Pezizomycetes</taxon>
        <taxon>Pezizales</taxon>
        <taxon>Tuberaceae</taxon>
        <taxon>Choiromyces</taxon>
    </lineage>
</organism>
<evidence type="ECO:0000256" key="1">
    <source>
        <dbReference type="SAM" id="MobiDB-lite"/>
    </source>
</evidence>
<keyword evidence="3" id="KW-1185">Reference proteome</keyword>
<name>A0A3N4JW58_9PEZI</name>
<gene>
    <name evidence="2" type="ORF">L873DRAFT_418813</name>
</gene>
<dbReference type="EMBL" id="ML120367">
    <property type="protein sequence ID" value="RPB02594.1"/>
    <property type="molecule type" value="Genomic_DNA"/>
</dbReference>
<feature type="region of interest" description="Disordered" evidence="1">
    <location>
        <begin position="176"/>
        <end position="200"/>
    </location>
</feature>
<dbReference type="Proteomes" id="UP000276215">
    <property type="component" value="Unassembled WGS sequence"/>
</dbReference>
<protein>
    <submittedName>
        <fullName evidence="2">Uncharacterized protein</fullName>
    </submittedName>
</protein>
<proteinExistence type="predicted"/>
<accession>A0A3N4JW58</accession>
<evidence type="ECO:0000313" key="3">
    <source>
        <dbReference type="Proteomes" id="UP000276215"/>
    </source>
</evidence>
<sequence length="350" mass="39071">MEPRLSLRDLSHEQILKLQADHEGSIIFPNVSPKDLGGWKKKHPQVIESTKIRHEYNFLTGSLVIKCMPMATHDSLQTFFNGTVLLSLSEKFGMSQTLSLVTVGSGTSDWTGSSEKLPDAYVKLPGAEFPSVVCEAGWAEGHEELMNDARLWLLHTDGQTRIVLVVSFTENTLKHSLQAANEEPEEEVRPHGSTSEEETVVDSIDGATNLNDLANNLMDLNRRDKLRQPLVGNLSATLHVYRANEDGRDIVQSFEATLLPQPVVDGGGPKEFGITMEELLGDSVPEGQDPGDRIMFCLENLRDFIRRSIPDTERVRATRRAKKLLRMAGVWEEEETFAQSKRRCRNPPGA</sequence>